<dbReference type="AlphaFoldDB" id="A0A1H3TMI6"/>
<dbReference type="STRING" id="418495.SAMN05216215_108736"/>
<evidence type="ECO:0000313" key="2">
    <source>
        <dbReference type="Proteomes" id="UP000199529"/>
    </source>
</evidence>
<protein>
    <submittedName>
        <fullName evidence="1">Uncharacterized protein</fullName>
    </submittedName>
</protein>
<dbReference type="Proteomes" id="UP000199529">
    <property type="component" value="Unassembled WGS sequence"/>
</dbReference>
<sequence length="100" mass="11439">MDTRNATDDVRPRNTCDHRELLDDLELGMAYEDDRDIDEFRDRHPERVAAIDTLRAVLGLTPPPMHPGDDPELHNLLNEGWSTCMDTVRRTITEQLGGAR</sequence>
<gene>
    <name evidence="1" type="ORF">SAMN05216215_108736</name>
</gene>
<accession>A0A1H3TMI6</accession>
<reference evidence="2" key="1">
    <citation type="submission" date="2016-10" db="EMBL/GenBank/DDBJ databases">
        <authorList>
            <person name="Varghese N."/>
            <person name="Submissions S."/>
        </authorList>
    </citation>
    <scope>NUCLEOTIDE SEQUENCE [LARGE SCALE GENOMIC DNA]</scope>
    <source>
        <strain evidence="2">CGMCC 4.3530</strain>
    </source>
</reference>
<dbReference type="OrthoDB" id="9959448at2"/>
<dbReference type="EMBL" id="FNOK01000087">
    <property type="protein sequence ID" value="SDZ51503.1"/>
    <property type="molecule type" value="Genomic_DNA"/>
</dbReference>
<organism evidence="1 2">
    <name type="scientific">Saccharopolyspora shandongensis</name>
    <dbReference type="NCBI Taxonomy" id="418495"/>
    <lineage>
        <taxon>Bacteria</taxon>
        <taxon>Bacillati</taxon>
        <taxon>Actinomycetota</taxon>
        <taxon>Actinomycetes</taxon>
        <taxon>Pseudonocardiales</taxon>
        <taxon>Pseudonocardiaceae</taxon>
        <taxon>Saccharopolyspora</taxon>
    </lineage>
</organism>
<keyword evidence="2" id="KW-1185">Reference proteome</keyword>
<proteinExistence type="predicted"/>
<name>A0A1H3TMI6_9PSEU</name>
<evidence type="ECO:0000313" key="1">
    <source>
        <dbReference type="EMBL" id="SDZ51503.1"/>
    </source>
</evidence>
<dbReference type="RefSeq" id="WP_093278269.1">
    <property type="nucleotide sequence ID" value="NZ_FNOK01000087.1"/>
</dbReference>